<feature type="domain" description="Zona occludens toxin N-terminal" evidence="2">
    <location>
        <begin position="37"/>
        <end position="161"/>
    </location>
</feature>
<evidence type="ECO:0000259" key="2">
    <source>
        <dbReference type="Pfam" id="PF05707"/>
    </source>
</evidence>
<keyword evidence="1" id="KW-1133">Transmembrane helix</keyword>
<evidence type="ECO:0000313" key="3">
    <source>
        <dbReference type="EMBL" id="KDN13761.1"/>
    </source>
</evidence>
<reference evidence="3 4" key="1">
    <citation type="submission" date="2014-03" db="EMBL/GenBank/DDBJ databases">
        <title>The genomes of two eusocial bee gut symbionts.</title>
        <authorList>
            <person name="Kwong W.K."/>
            <person name="Engel P."/>
            <person name="Koch H."/>
            <person name="Moran N.A."/>
        </authorList>
    </citation>
    <scope>NUCLEOTIDE SEQUENCE [LARGE SCALE GENOMIC DNA]</scope>
    <source>
        <strain evidence="4">wkB29</strain>
    </source>
</reference>
<evidence type="ECO:0000256" key="1">
    <source>
        <dbReference type="SAM" id="Phobius"/>
    </source>
</evidence>
<evidence type="ECO:0000313" key="4">
    <source>
        <dbReference type="Proteomes" id="UP000027170"/>
    </source>
</evidence>
<organism evidence="3 4">
    <name type="scientific">Snodgrassella communis</name>
    <dbReference type="NCBI Taxonomy" id="2946699"/>
    <lineage>
        <taxon>Bacteria</taxon>
        <taxon>Pseudomonadati</taxon>
        <taxon>Pseudomonadota</taxon>
        <taxon>Betaproteobacteria</taxon>
        <taxon>Neisseriales</taxon>
        <taxon>Neisseriaceae</taxon>
        <taxon>Snodgrassella</taxon>
    </lineage>
</organism>
<keyword evidence="1" id="KW-0472">Membrane</keyword>
<dbReference type="Gene3D" id="3.40.50.300">
    <property type="entry name" value="P-loop containing nucleotide triphosphate hydrolases"/>
    <property type="match status" value="1"/>
</dbReference>
<gene>
    <name evidence="3" type="ORF">SALWKB29_2197</name>
</gene>
<dbReference type="AlphaFoldDB" id="A0A836MMR9"/>
<keyword evidence="4" id="KW-1185">Reference proteome</keyword>
<dbReference type="EMBL" id="JFZV01000027">
    <property type="protein sequence ID" value="KDN13761.1"/>
    <property type="molecule type" value="Genomic_DNA"/>
</dbReference>
<dbReference type="InterPro" id="IPR008900">
    <property type="entry name" value="Zot_N"/>
</dbReference>
<name>A0A836MMR9_9NEIS</name>
<proteinExistence type="predicted"/>
<sequence>MMSLLLNSKELKGRPLYIDGISGIDESKIDYQQVPDGESMQTWYKWAPVGAVLVIDEAQRVFRTRPSGSKVPEFVAELETHRHSGIDFFILTQHPQLIDANLRALVGNHKHISKTQLGVRRIIEWQRTANPEAKSDIKDGLVSIYTLDKAAMGVYKSSEEHTKISVGRSRWFYVFTFALFILIISLFYAVSYIRGYIQPKPKENVEQKHENKQPDFVNTPNLVQDSSRKLCCLF</sequence>
<dbReference type="InterPro" id="IPR027417">
    <property type="entry name" value="P-loop_NTPase"/>
</dbReference>
<accession>A0A836MMR9</accession>
<feature type="transmembrane region" description="Helical" evidence="1">
    <location>
        <begin position="171"/>
        <end position="193"/>
    </location>
</feature>
<dbReference type="Proteomes" id="UP000027170">
    <property type="component" value="Unassembled WGS sequence"/>
</dbReference>
<comment type="caution">
    <text evidence="3">The sequence shown here is derived from an EMBL/GenBank/DDBJ whole genome shotgun (WGS) entry which is preliminary data.</text>
</comment>
<protein>
    <submittedName>
        <fullName evidence="3">Phage-related protein</fullName>
    </submittedName>
</protein>
<dbReference type="Pfam" id="PF05707">
    <property type="entry name" value="Zot"/>
    <property type="match status" value="1"/>
</dbReference>
<keyword evidence="1" id="KW-0812">Transmembrane</keyword>